<dbReference type="RefSeq" id="WP_252473185.1">
    <property type="nucleotide sequence ID" value="NZ_JALBWM010000285.1"/>
</dbReference>
<comment type="caution">
    <text evidence="1">The sequence shown here is derived from an EMBL/GenBank/DDBJ whole genome shotgun (WGS) entry which is preliminary data.</text>
</comment>
<dbReference type="AlphaFoldDB" id="A0A9X2ESJ8"/>
<reference evidence="1" key="1">
    <citation type="journal article" date="2022" name="Arch. Microbiol.">
        <title>Microbulbifer okhotskensis sp. nov., isolated from a deep bottom sediment of the Okhotsk Sea.</title>
        <authorList>
            <person name="Romanenko L."/>
            <person name="Kurilenko V."/>
            <person name="Otstavnykh N."/>
            <person name="Velansky P."/>
            <person name="Isaeva M."/>
            <person name="Mikhailov V."/>
        </authorList>
    </citation>
    <scope>NUCLEOTIDE SEQUENCE</scope>
    <source>
        <strain evidence="1">OS29</strain>
    </source>
</reference>
<organism evidence="1 2">
    <name type="scientific">Microbulbifer okhotskensis</name>
    <dbReference type="NCBI Taxonomy" id="2926617"/>
    <lineage>
        <taxon>Bacteria</taxon>
        <taxon>Pseudomonadati</taxon>
        <taxon>Pseudomonadota</taxon>
        <taxon>Gammaproteobacteria</taxon>
        <taxon>Cellvibrionales</taxon>
        <taxon>Microbulbiferaceae</taxon>
        <taxon>Microbulbifer</taxon>
    </lineage>
</organism>
<proteinExistence type="predicted"/>
<name>A0A9X2ESJ8_9GAMM</name>
<sequence>LVPGFIASLGGVYLIREHQGRLAVLESVISKSYGNSGAWVNRPLSRFLIRINGSDMESLSQVLQASFNNLEYRPIEASDTSVTTEEKEWMENIQVQIRELLVNLERKM</sequence>
<feature type="non-terminal residue" evidence="1">
    <location>
        <position position="1"/>
    </location>
</feature>
<accession>A0A9X2ESJ8</accession>
<keyword evidence="2" id="KW-1185">Reference proteome</keyword>
<dbReference type="EMBL" id="JALBWM010000285">
    <property type="protein sequence ID" value="MCO1337015.1"/>
    <property type="molecule type" value="Genomic_DNA"/>
</dbReference>
<protein>
    <submittedName>
        <fullName evidence="1">Uncharacterized protein</fullName>
    </submittedName>
</protein>
<evidence type="ECO:0000313" key="2">
    <source>
        <dbReference type="Proteomes" id="UP001139028"/>
    </source>
</evidence>
<gene>
    <name evidence="1" type="ORF">MO867_22075</name>
</gene>
<evidence type="ECO:0000313" key="1">
    <source>
        <dbReference type="EMBL" id="MCO1337015.1"/>
    </source>
</evidence>
<dbReference type="Proteomes" id="UP001139028">
    <property type="component" value="Unassembled WGS sequence"/>
</dbReference>